<sequence>MSSRPRAEMIEETRAKLIASARQAFARLGYARTSMDDLTAEAGLTRGALYHHFGDKQGLLAAVVEQIDSEMDERLEAVSAQIANPWEAFHERCRAYLHMALEPEIQRIVLQDARAVLGERLPAQEHCIDTLSALLEQLLQDQVIAAVAPRALARLINGSLVEAALWIAAEPQPQQRLSEALNALQLLLRGLRANQPHSPLA</sequence>
<evidence type="ECO:0000256" key="2">
    <source>
        <dbReference type="PROSITE-ProRule" id="PRU00335"/>
    </source>
</evidence>
<keyword evidence="1 2" id="KW-0238">DNA-binding</keyword>
<dbReference type="InterPro" id="IPR009057">
    <property type="entry name" value="Homeodomain-like_sf"/>
</dbReference>
<evidence type="ECO:0000313" key="5">
    <source>
        <dbReference type="Proteomes" id="UP000198982"/>
    </source>
</evidence>
<name>A0A1H4LGN8_9PSED</name>
<proteinExistence type="predicted"/>
<dbReference type="InterPro" id="IPR001647">
    <property type="entry name" value="HTH_TetR"/>
</dbReference>
<evidence type="ECO:0000313" key="4">
    <source>
        <dbReference type="EMBL" id="SEB69746.1"/>
    </source>
</evidence>
<dbReference type="GO" id="GO:0000976">
    <property type="term" value="F:transcription cis-regulatory region binding"/>
    <property type="evidence" value="ECO:0007669"/>
    <property type="project" value="TreeGrafter"/>
</dbReference>
<reference evidence="5" key="1">
    <citation type="submission" date="2016-10" db="EMBL/GenBank/DDBJ databases">
        <authorList>
            <person name="Varghese N."/>
            <person name="Submissions S."/>
        </authorList>
    </citation>
    <scope>NUCLEOTIDE SEQUENCE [LARGE SCALE GENOMIC DNA]</scope>
    <source>
        <strain evidence="5">DSM 9751</strain>
    </source>
</reference>
<dbReference type="PANTHER" id="PTHR30055">
    <property type="entry name" value="HTH-TYPE TRANSCRIPTIONAL REGULATOR RUTR"/>
    <property type="match status" value="1"/>
</dbReference>
<feature type="domain" description="HTH tetR-type" evidence="3">
    <location>
        <begin position="11"/>
        <end position="71"/>
    </location>
</feature>
<dbReference type="PROSITE" id="PS01081">
    <property type="entry name" value="HTH_TETR_1"/>
    <property type="match status" value="1"/>
</dbReference>
<dbReference type="SUPFAM" id="SSF46689">
    <property type="entry name" value="Homeodomain-like"/>
    <property type="match status" value="1"/>
</dbReference>
<evidence type="ECO:0000256" key="1">
    <source>
        <dbReference type="ARBA" id="ARBA00023125"/>
    </source>
</evidence>
<organism evidence="4 5">
    <name type="scientific">Pseudomonas saponiphila</name>
    <dbReference type="NCBI Taxonomy" id="556534"/>
    <lineage>
        <taxon>Bacteria</taxon>
        <taxon>Pseudomonadati</taxon>
        <taxon>Pseudomonadota</taxon>
        <taxon>Gammaproteobacteria</taxon>
        <taxon>Pseudomonadales</taxon>
        <taxon>Pseudomonadaceae</taxon>
        <taxon>Pseudomonas</taxon>
    </lineage>
</organism>
<dbReference type="GO" id="GO:0003700">
    <property type="term" value="F:DNA-binding transcription factor activity"/>
    <property type="evidence" value="ECO:0007669"/>
    <property type="project" value="TreeGrafter"/>
</dbReference>
<feature type="DNA-binding region" description="H-T-H motif" evidence="2">
    <location>
        <begin position="34"/>
        <end position="53"/>
    </location>
</feature>
<dbReference type="PROSITE" id="PS50977">
    <property type="entry name" value="HTH_TETR_2"/>
    <property type="match status" value="1"/>
</dbReference>
<dbReference type="InterPro" id="IPR049484">
    <property type="entry name" value="Rv0078-like_C"/>
</dbReference>
<accession>A0A1H4LGN8</accession>
<dbReference type="Gene3D" id="1.10.357.10">
    <property type="entry name" value="Tetracycline Repressor, domain 2"/>
    <property type="match status" value="1"/>
</dbReference>
<dbReference type="AlphaFoldDB" id="A0A1H4LGN8"/>
<dbReference type="InterPro" id="IPR050109">
    <property type="entry name" value="HTH-type_TetR-like_transc_reg"/>
</dbReference>
<keyword evidence="5" id="KW-1185">Reference proteome</keyword>
<dbReference type="RefSeq" id="WP_092312505.1">
    <property type="nucleotide sequence ID" value="NZ_FNTJ01000001.1"/>
</dbReference>
<dbReference type="Pfam" id="PF00440">
    <property type="entry name" value="TetR_N"/>
    <property type="match status" value="1"/>
</dbReference>
<dbReference type="PANTHER" id="PTHR30055:SF223">
    <property type="entry name" value="HTH-TYPE TRANSCRIPTIONAL REGULATOR UIDR"/>
    <property type="match status" value="1"/>
</dbReference>
<evidence type="ECO:0000259" key="3">
    <source>
        <dbReference type="PROSITE" id="PS50977"/>
    </source>
</evidence>
<protein>
    <submittedName>
        <fullName evidence="4">Transcriptional regulator, TetR family</fullName>
    </submittedName>
</protein>
<gene>
    <name evidence="4" type="ORF">SAMN05216178_1897</name>
</gene>
<dbReference type="Pfam" id="PF21351">
    <property type="entry name" value="TetR_C_41"/>
    <property type="match status" value="1"/>
</dbReference>
<dbReference type="PRINTS" id="PR00455">
    <property type="entry name" value="HTHTETR"/>
</dbReference>
<dbReference type="InterPro" id="IPR023772">
    <property type="entry name" value="DNA-bd_HTH_TetR-type_CS"/>
</dbReference>
<dbReference type="EMBL" id="FNTJ01000001">
    <property type="protein sequence ID" value="SEB69746.1"/>
    <property type="molecule type" value="Genomic_DNA"/>
</dbReference>
<dbReference type="Proteomes" id="UP000198982">
    <property type="component" value="Unassembled WGS sequence"/>
</dbReference>